<sequence>TIIDDVQAKKRDTSFILQPSYPLYGATIYPGQVAELKKFAKKHKITYMDHWSAWPDSKDPKLEQYLTANQEAPNDKGIKVW</sequence>
<organism evidence="1 2">
    <name type="scientific">Alkalihalophilus pseudofirmus</name>
    <name type="common">Bacillus pseudofirmus</name>
    <dbReference type="NCBI Taxonomy" id="79885"/>
    <lineage>
        <taxon>Bacteria</taxon>
        <taxon>Bacillati</taxon>
        <taxon>Bacillota</taxon>
        <taxon>Bacilli</taxon>
        <taxon>Bacillales</taxon>
        <taxon>Bacillaceae</taxon>
        <taxon>Alkalihalophilus</taxon>
    </lineage>
</organism>
<name>A0AAJ2NTG2_ALKPS</name>
<gene>
    <name evidence="1" type="ORF">RYX45_24555</name>
</gene>
<protein>
    <submittedName>
        <fullName evidence="1">SGNH/GDSL hydrolase family protein</fullName>
    </submittedName>
</protein>
<evidence type="ECO:0000313" key="1">
    <source>
        <dbReference type="EMBL" id="MDV2888335.1"/>
    </source>
</evidence>
<accession>A0AAJ2NTG2</accession>
<feature type="non-terminal residue" evidence="1">
    <location>
        <position position="1"/>
    </location>
</feature>
<dbReference type="EMBL" id="JAWJAY010001300">
    <property type="protein sequence ID" value="MDV2888335.1"/>
    <property type="molecule type" value="Genomic_DNA"/>
</dbReference>
<keyword evidence="1" id="KW-0378">Hydrolase</keyword>
<reference evidence="1" key="1">
    <citation type="submission" date="2023-10" db="EMBL/GenBank/DDBJ databases">
        <title>Screening of Alkalihalophilus pseudofirmusBZ-TG-HK211 and Its Alleviation of Salt Stress on Rapeseed Growth.</title>
        <authorList>
            <person name="Zhao B."/>
            <person name="Guo T."/>
        </authorList>
    </citation>
    <scope>NUCLEOTIDE SEQUENCE</scope>
    <source>
        <strain evidence="1">BZ-TG-HK211</strain>
    </source>
</reference>
<dbReference type="AlphaFoldDB" id="A0AAJ2NTG2"/>
<evidence type="ECO:0000313" key="2">
    <source>
        <dbReference type="Proteomes" id="UP001285636"/>
    </source>
</evidence>
<comment type="caution">
    <text evidence="1">The sequence shown here is derived from an EMBL/GenBank/DDBJ whole genome shotgun (WGS) entry which is preliminary data.</text>
</comment>
<proteinExistence type="predicted"/>
<dbReference type="GO" id="GO:0016787">
    <property type="term" value="F:hydrolase activity"/>
    <property type="evidence" value="ECO:0007669"/>
    <property type="project" value="UniProtKB-KW"/>
</dbReference>
<feature type="non-terminal residue" evidence="1">
    <location>
        <position position="81"/>
    </location>
</feature>
<dbReference type="Proteomes" id="UP001285636">
    <property type="component" value="Unassembled WGS sequence"/>
</dbReference>